<dbReference type="PANTHER" id="PTHR34108:SF1">
    <property type="entry name" value="SEPTUM SITE-DETERMINING PROTEIN MINC"/>
    <property type="match status" value="1"/>
</dbReference>
<protein>
    <recommendedName>
        <fullName evidence="6">Probable septum site-determining protein MinC</fullName>
    </recommendedName>
</protein>
<evidence type="ECO:0000256" key="2">
    <source>
        <dbReference type="ARBA" id="ARBA00022618"/>
    </source>
</evidence>
<feature type="region of interest" description="Disordered" evidence="7">
    <location>
        <begin position="165"/>
        <end position="197"/>
    </location>
</feature>
<feature type="domain" description="Septum formation inhibitor MinC C-terminal" evidence="8">
    <location>
        <begin position="202"/>
        <end position="302"/>
    </location>
</feature>
<dbReference type="Pfam" id="PF03775">
    <property type="entry name" value="MinC_C"/>
    <property type="match status" value="1"/>
</dbReference>
<evidence type="ECO:0000256" key="5">
    <source>
        <dbReference type="ARBA" id="ARBA00025606"/>
    </source>
</evidence>
<dbReference type="Gene3D" id="3.30.70.260">
    <property type="match status" value="1"/>
</dbReference>
<comment type="subunit">
    <text evidence="6">Interacts with MinD and FtsZ.</text>
</comment>
<organism evidence="9 10">
    <name type="scientific">Mesorhizobium montanum</name>
    <dbReference type="NCBI Taxonomy" id="3072323"/>
    <lineage>
        <taxon>Bacteria</taxon>
        <taxon>Pseudomonadati</taxon>
        <taxon>Pseudomonadota</taxon>
        <taxon>Alphaproteobacteria</taxon>
        <taxon>Hyphomicrobiales</taxon>
        <taxon>Phyllobacteriaceae</taxon>
        <taxon>Mesorhizobium</taxon>
    </lineage>
</organism>
<dbReference type="InterPro" id="IPR013033">
    <property type="entry name" value="MinC"/>
</dbReference>
<evidence type="ECO:0000256" key="7">
    <source>
        <dbReference type="SAM" id="MobiDB-lite"/>
    </source>
</evidence>
<keyword evidence="3 6" id="KW-0717">Septation</keyword>
<dbReference type="HAMAP" id="MF_00267">
    <property type="entry name" value="MinC"/>
    <property type="match status" value="1"/>
</dbReference>
<dbReference type="Gene3D" id="2.160.20.70">
    <property type="match status" value="1"/>
</dbReference>
<dbReference type="InterPro" id="IPR016098">
    <property type="entry name" value="CAP/MinC_C"/>
</dbReference>
<evidence type="ECO:0000256" key="6">
    <source>
        <dbReference type="HAMAP-Rule" id="MF_00267"/>
    </source>
</evidence>
<evidence type="ECO:0000259" key="8">
    <source>
        <dbReference type="Pfam" id="PF03775"/>
    </source>
</evidence>
<dbReference type="EMBL" id="JAVIJF010000027">
    <property type="protein sequence ID" value="MDX8528527.1"/>
    <property type="molecule type" value="Genomic_DNA"/>
</dbReference>
<dbReference type="SUPFAM" id="SSF63848">
    <property type="entry name" value="Cell-division inhibitor MinC, C-terminal domain"/>
    <property type="match status" value="1"/>
</dbReference>
<dbReference type="PANTHER" id="PTHR34108">
    <property type="entry name" value="SEPTUM SITE-DETERMINING PROTEIN MINC"/>
    <property type="match status" value="1"/>
</dbReference>
<dbReference type="RefSeq" id="WP_320236443.1">
    <property type="nucleotide sequence ID" value="NZ_JAVIJF010000027.1"/>
</dbReference>
<sequence length="306" mass="32219">MTFAAPLQNKSIRFRARSFVAFTLTPEAPIADWLEGLDHWIANSPGYFNRRPVVLDLNVLQPGPEEIAALVGVLGSRGIRVYAIELEGADLGPELPPLLAGAKEATAEGLLGRAARKAKAEEITIEPAEEQTRVAREPAHADVLQAAGDEPVDPELARLEAVRIESSAQAGPAQTEPALTESARPGQGAETVRAEPSAGTLMIKAPIRSGQSVFHPHGDVIVLGSVASGSEIVAGGSIHVYGTLRGRAIAGSEGNISARIFCRKNEAELLAVDGWYTTAEEMEGVSRGKAVQAFLDNDALCVVPLG</sequence>
<dbReference type="Proteomes" id="UP001276840">
    <property type="component" value="Unassembled WGS sequence"/>
</dbReference>
<evidence type="ECO:0000256" key="1">
    <source>
        <dbReference type="ARBA" id="ARBA00006291"/>
    </source>
</evidence>
<comment type="similarity">
    <text evidence="1 6">Belongs to the MinC family.</text>
</comment>
<evidence type="ECO:0000313" key="9">
    <source>
        <dbReference type="EMBL" id="MDX8528527.1"/>
    </source>
</evidence>
<name>A0ABU4ZT01_9HYPH</name>
<accession>A0ABU4ZT01</accession>
<keyword evidence="10" id="KW-1185">Reference proteome</keyword>
<keyword evidence="4 6" id="KW-0131">Cell cycle</keyword>
<dbReference type="InterPro" id="IPR005526">
    <property type="entry name" value="Septum_form_inhib_MinC_C"/>
</dbReference>
<dbReference type="InterPro" id="IPR036145">
    <property type="entry name" value="MinC_C_sf"/>
</dbReference>
<evidence type="ECO:0000256" key="3">
    <source>
        <dbReference type="ARBA" id="ARBA00023210"/>
    </source>
</evidence>
<reference evidence="9 10" key="1">
    <citation type="submission" date="2023-08" db="EMBL/GenBank/DDBJ databases">
        <title>Implementing the SeqCode for naming new Mesorhizobium species isolated from Vachellia karroo root nodules.</title>
        <authorList>
            <person name="Van Lill M."/>
        </authorList>
    </citation>
    <scope>NUCLEOTIDE SEQUENCE [LARGE SCALE GENOMIC DNA]</scope>
    <source>
        <strain evidence="9 10">MSK 1335</strain>
    </source>
</reference>
<proteinExistence type="inferred from homology"/>
<evidence type="ECO:0000313" key="10">
    <source>
        <dbReference type="Proteomes" id="UP001276840"/>
    </source>
</evidence>
<dbReference type="NCBIfam" id="TIGR01222">
    <property type="entry name" value="minC"/>
    <property type="match status" value="1"/>
</dbReference>
<evidence type="ECO:0000256" key="4">
    <source>
        <dbReference type="ARBA" id="ARBA00023306"/>
    </source>
</evidence>
<comment type="function">
    <text evidence="5 6">Cell division inhibitor that blocks the formation of polar Z ring septums. Rapidly oscillates between the poles of the cell to destabilize FtsZ filaments that have formed before they mature into polar Z rings. Prevents FtsZ polymerization.</text>
</comment>
<keyword evidence="2 6" id="KW-0132">Cell division</keyword>
<comment type="caution">
    <text evidence="9">The sequence shown here is derived from an EMBL/GenBank/DDBJ whole genome shotgun (WGS) entry which is preliminary data.</text>
</comment>
<gene>
    <name evidence="6 9" type="primary">minC</name>
    <name evidence="9" type="ORF">RFM68_29020</name>
</gene>